<accession>A0ABR4NDP0</accession>
<dbReference type="Gene3D" id="3.40.50.850">
    <property type="entry name" value="Isochorismatase-like"/>
    <property type="match status" value="1"/>
</dbReference>
<sequence>MSAASRVLRGTLATPTPSNTAFFLCDIQERFRPLIWQYPHVVATANKMVRAAGLLNVPVIVTEQHPKALGSTAVELDVSKAVGRFPKTKFSMWIPEVEDLVVNKLKTKAAVLFGIETALDLLRNDIDVFVLADGVSSINRGEIPVALQVRLARGCAQWPPPQQTLTLRMQRLREAGATITTSESILFQMMVDSAHPQFKAVSALVKEAKDATAATVETFSANL</sequence>
<dbReference type="PANTHER" id="PTHR14119">
    <property type="entry name" value="HYDROLASE"/>
    <property type="match status" value="1"/>
</dbReference>
<reference evidence="3 4" key="1">
    <citation type="submission" date="2023-09" db="EMBL/GenBank/DDBJ databases">
        <title>Pangenome analysis of Batrachochytrium dendrobatidis and related Chytrids.</title>
        <authorList>
            <person name="Yacoub M.N."/>
            <person name="Stajich J.E."/>
            <person name="James T.Y."/>
        </authorList>
    </citation>
    <scope>NUCLEOTIDE SEQUENCE [LARGE SCALE GENOMIC DNA]</scope>
    <source>
        <strain evidence="3 4">JEL0888</strain>
    </source>
</reference>
<organism evidence="3 4">
    <name type="scientific">Polyrhizophydium stewartii</name>
    <dbReference type="NCBI Taxonomy" id="2732419"/>
    <lineage>
        <taxon>Eukaryota</taxon>
        <taxon>Fungi</taxon>
        <taxon>Fungi incertae sedis</taxon>
        <taxon>Chytridiomycota</taxon>
        <taxon>Chytridiomycota incertae sedis</taxon>
        <taxon>Chytridiomycetes</taxon>
        <taxon>Rhizophydiales</taxon>
        <taxon>Rhizophydiales incertae sedis</taxon>
        <taxon>Polyrhizophydium</taxon>
    </lineage>
</organism>
<gene>
    <name evidence="3" type="ORF">HK105_202935</name>
</gene>
<dbReference type="Proteomes" id="UP001527925">
    <property type="component" value="Unassembled WGS sequence"/>
</dbReference>
<dbReference type="InterPro" id="IPR000868">
    <property type="entry name" value="Isochorismatase-like_dom"/>
</dbReference>
<keyword evidence="4" id="KW-1185">Reference proteome</keyword>
<evidence type="ECO:0000313" key="3">
    <source>
        <dbReference type="EMBL" id="KAL2917648.1"/>
    </source>
</evidence>
<protein>
    <recommendedName>
        <fullName evidence="2">Isochorismatase-like domain-containing protein</fullName>
    </recommendedName>
</protein>
<dbReference type="InterPro" id="IPR036380">
    <property type="entry name" value="Isochorismatase-like_sf"/>
</dbReference>
<name>A0ABR4NDP0_9FUNG</name>
<dbReference type="Pfam" id="PF00857">
    <property type="entry name" value="Isochorismatase"/>
    <property type="match status" value="1"/>
</dbReference>
<proteinExistence type="inferred from homology"/>
<comment type="similarity">
    <text evidence="1">Belongs to the isochorismatase family.</text>
</comment>
<evidence type="ECO:0000256" key="1">
    <source>
        <dbReference type="ARBA" id="ARBA00006336"/>
    </source>
</evidence>
<evidence type="ECO:0000259" key="2">
    <source>
        <dbReference type="Pfam" id="PF00857"/>
    </source>
</evidence>
<dbReference type="PANTHER" id="PTHR14119:SF3">
    <property type="entry name" value="ISOCHORISMATASE DOMAIN-CONTAINING PROTEIN 2"/>
    <property type="match status" value="1"/>
</dbReference>
<comment type="caution">
    <text evidence="3">The sequence shown here is derived from an EMBL/GenBank/DDBJ whole genome shotgun (WGS) entry which is preliminary data.</text>
</comment>
<dbReference type="EMBL" id="JADGIZ020000010">
    <property type="protein sequence ID" value="KAL2917648.1"/>
    <property type="molecule type" value="Genomic_DNA"/>
</dbReference>
<dbReference type="SUPFAM" id="SSF52499">
    <property type="entry name" value="Isochorismatase-like hydrolases"/>
    <property type="match status" value="1"/>
</dbReference>
<dbReference type="InterPro" id="IPR050993">
    <property type="entry name" value="Isochorismatase_domain"/>
</dbReference>
<feature type="domain" description="Isochorismatase-like" evidence="2">
    <location>
        <begin position="20"/>
        <end position="142"/>
    </location>
</feature>
<evidence type="ECO:0000313" key="4">
    <source>
        <dbReference type="Proteomes" id="UP001527925"/>
    </source>
</evidence>